<dbReference type="AlphaFoldDB" id="A0A645DHX9"/>
<name>A0A645DHX9_9ZZZZ</name>
<accession>A0A645DHX9</accession>
<gene>
    <name evidence="1" type="ORF">SDC9_135527</name>
</gene>
<dbReference type="EMBL" id="VSSQ01036044">
    <property type="protein sequence ID" value="MPM88423.1"/>
    <property type="molecule type" value="Genomic_DNA"/>
</dbReference>
<protein>
    <submittedName>
        <fullName evidence="1">Uncharacterized protein</fullName>
    </submittedName>
</protein>
<evidence type="ECO:0000313" key="1">
    <source>
        <dbReference type="EMBL" id="MPM88423.1"/>
    </source>
</evidence>
<comment type="caution">
    <text evidence="1">The sequence shown here is derived from an EMBL/GenBank/DDBJ whole genome shotgun (WGS) entry which is preliminary data.</text>
</comment>
<organism evidence="1">
    <name type="scientific">bioreactor metagenome</name>
    <dbReference type="NCBI Taxonomy" id="1076179"/>
    <lineage>
        <taxon>unclassified sequences</taxon>
        <taxon>metagenomes</taxon>
        <taxon>ecological metagenomes</taxon>
    </lineage>
</organism>
<proteinExistence type="predicted"/>
<sequence>MRVDLTRRLGPILCRIGGDRGCEAVQEGGDGRLSGGDEAVVHPGAAPLGAEQAGVLQDLQVVGDGGLGDVGEFGEVADAGLAARVGGDGRQHPEPERVGQRLQRVGHGGSDVEADCVRLGRCARLDRCGCFGHGVLLRSVVAVSGA</sequence>
<reference evidence="1" key="1">
    <citation type="submission" date="2019-08" db="EMBL/GenBank/DDBJ databases">
        <authorList>
            <person name="Kucharzyk K."/>
            <person name="Murdoch R.W."/>
            <person name="Higgins S."/>
            <person name="Loffler F."/>
        </authorList>
    </citation>
    <scope>NUCLEOTIDE SEQUENCE</scope>
</reference>